<reference evidence="1 2" key="1">
    <citation type="submission" date="2017-08" db="EMBL/GenBank/DDBJ databases">
        <title>Complete genome sequence of Mucilaginibacter sp. strain BJC16-A31.</title>
        <authorList>
            <consortium name="Henan University of Science and Technology"/>
            <person name="You X."/>
        </authorList>
    </citation>
    <scope>NUCLEOTIDE SEQUENCE [LARGE SCALE GENOMIC DNA]</scope>
    <source>
        <strain evidence="1 2">BJC16-A31</strain>
    </source>
</reference>
<gene>
    <name evidence="1" type="ORF">MuYL_4779</name>
</gene>
<keyword evidence="2" id="KW-1185">Reference proteome</keyword>
<evidence type="ECO:0000313" key="1">
    <source>
        <dbReference type="EMBL" id="ASU36662.1"/>
    </source>
</evidence>
<dbReference type="Proteomes" id="UP000215002">
    <property type="component" value="Chromosome"/>
</dbReference>
<evidence type="ECO:0000313" key="2">
    <source>
        <dbReference type="Proteomes" id="UP000215002"/>
    </source>
</evidence>
<accession>A0A223P3K3</accession>
<organism evidence="1 2">
    <name type="scientific">Mucilaginibacter xinganensis</name>
    <dbReference type="NCBI Taxonomy" id="1234841"/>
    <lineage>
        <taxon>Bacteria</taxon>
        <taxon>Pseudomonadati</taxon>
        <taxon>Bacteroidota</taxon>
        <taxon>Sphingobacteriia</taxon>
        <taxon>Sphingobacteriales</taxon>
        <taxon>Sphingobacteriaceae</taxon>
        <taxon>Mucilaginibacter</taxon>
    </lineage>
</organism>
<name>A0A223P3K3_9SPHI</name>
<dbReference type="EMBL" id="CP022743">
    <property type="protein sequence ID" value="ASU36662.1"/>
    <property type="molecule type" value="Genomic_DNA"/>
</dbReference>
<dbReference type="AlphaFoldDB" id="A0A223P3K3"/>
<dbReference type="KEGG" id="muc:MuYL_4779"/>
<proteinExistence type="predicted"/>
<sequence length="41" mass="4620">MNTIIVWQNYCPIIAFSFPLLRHSTNTVKARYSSGSFTLAA</sequence>
<protein>
    <submittedName>
        <fullName evidence="1">Uncharacterized protein</fullName>
    </submittedName>
</protein>